<accession>A0ABZ3CBE2</accession>
<keyword evidence="5" id="KW-0378">Hydrolase</keyword>
<dbReference type="PANTHER" id="PTHR30408:SF12">
    <property type="entry name" value="TYPE I RESTRICTION ENZYME MJAVIII SPECIFICITY SUBUNIT"/>
    <property type="match status" value="1"/>
</dbReference>
<dbReference type="EC" id="3.1.21.-" evidence="5"/>
<feature type="domain" description="Type I restriction modification DNA specificity" evidence="4">
    <location>
        <begin position="211"/>
        <end position="366"/>
    </location>
</feature>
<dbReference type="SUPFAM" id="SSF116734">
    <property type="entry name" value="DNA methylase specificity domain"/>
    <property type="match status" value="2"/>
</dbReference>
<organism evidence="5 6">
    <name type="scientific">Propioniciclava soli</name>
    <dbReference type="NCBI Taxonomy" id="2775081"/>
    <lineage>
        <taxon>Bacteria</taxon>
        <taxon>Bacillati</taxon>
        <taxon>Actinomycetota</taxon>
        <taxon>Actinomycetes</taxon>
        <taxon>Propionibacteriales</taxon>
        <taxon>Propionibacteriaceae</taxon>
        <taxon>Propioniciclava</taxon>
    </lineage>
</organism>
<dbReference type="InterPro" id="IPR000055">
    <property type="entry name" value="Restrct_endonuc_typeI_TRD"/>
</dbReference>
<dbReference type="InterPro" id="IPR052021">
    <property type="entry name" value="Type-I_RS_S_subunit"/>
</dbReference>
<dbReference type="Proteomes" id="UP001434337">
    <property type="component" value="Chromosome"/>
</dbReference>
<evidence type="ECO:0000313" key="5">
    <source>
        <dbReference type="EMBL" id="WZX00118.1"/>
    </source>
</evidence>
<comment type="similarity">
    <text evidence="1">Belongs to the type-I restriction system S methylase family.</text>
</comment>
<keyword evidence="5" id="KW-0540">Nuclease</keyword>
<keyword evidence="5" id="KW-0255">Endonuclease</keyword>
<evidence type="ECO:0000256" key="1">
    <source>
        <dbReference type="ARBA" id="ARBA00010923"/>
    </source>
</evidence>
<dbReference type="CDD" id="cd17260">
    <property type="entry name" value="RMtype1_S_EcoEI-TRD1-CR1_like"/>
    <property type="match status" value="1"/>
</dbReference>
<dbReference type="Pfam" id="PF01420">
    <property type="entry name" value="Methylase_S"/>
    <property type="match status" value="1"/>
</dbReference>
<sequence>MRADVQLRRLVRVNPLTPEFARATGEVTFVPLECVWPRGQADFTRRAEVESVANGYTRFRKGDVLLPKVTPTFQAGRATVATIDTSLGAASTEVHILRETARSSARYMAYLGQSRRFISEGETVVEGVGNLLRVPTDWVKAFRVPLLSRQGQEAIADFLDRETAQIDAMIEANEAMIASLEERRTAALAAVLLPQVAKPADGSDRWFGSVEWDAPKLRRHAKITNGSTPRREREDYWGGDFPWLNSSVVNQDTVTVADQFVTQIALTECHLPKVPVGSVLIGLTGQGKTRGKATEVRLHATINQHVAAIIPDNTYWDSRFLTLLLRTAYDELRRISDANGATKGALTCEALAAFRVPMPPTPVQRSLAAQADAATAHTDALVAAAMDVSHLLRERRDALITAAVTGRINPETGVERSDPTTEKEAS</sequence>
<dbReference type="RefSeq" id="WP_342373498.1">
    <property type="nucleotide sequence ID" value="NZ_CP115965.1"/>
</dbReference>
<dbReference type="PANTHER" id="PTHR30408">
    <property type="entry name" value="TYPE-1 RESTRICTION ENZYME ECOKI SPECIFICITY PROTEIN"/>
    <property type="match status" value="1"/>
</dbReference>
<dbReference type="GO" id="GO:0016787">
    <property type="term" value="F:hydrolase activity"/>
    <property type="evidence" value="ECO:0007669"/>
    <property type="project" value="UniProtKB-KW"/>
</dbReference>
<dbReference type="InterPro" id="IPR044946">
    <property type="entry name" value="Restrct_endonuc_typeI_TRD_sf"/>
</dbReference>
<dbReference type="GO" id="GO:0004519">
    <property type="term" value="F:endonuclease activity"/>
    <property type="evidence" value="ECO:0007669"/>
    <property type="project" value="UniProtKB-KW"/>
</dbReference>
<evidence type="ECO:0000256" key="3">
    <source>
        <dbReference type="ARBA" id="ARBA00023125"/>
    </source>
</evidence>
<protein>
    <submittedName>
        <fullName evidence="5">Restriction endonuclease subunit S</fullName>
        <ecNumber evidence="5">3.1.21.-</ecNumber>
    </submittedName>
</protein>
<keyword evidence="3" id="KW-0238">DNA-binding</keyword>
<reference evidence="5 6" key="1">
    <citation type="journal article" date="2023" name="Environ Microbiome">
        <title>A coral-associated actinobacterium mitigates coral bleaching under heat stress.</title>
        <authorList>
            <person name="Li J."/>
            <person name="Zou Y."/>
            <person name="Li Q."/>
            <person name="Zhang J."/>
            <person name="Bourne D.G."/>
            <person name="Lyu Y."/>
            <person name="Liu C."/>
            <person name="Zhang S."/>
        </authorList>
    </citation>
    <scope>NUCLEOTIDE SEQUENCE [LARGE SCALE GENOMIC DNA]</scope>
    <source>
        <strain evidence="5 6">SCSIO 13291</strain>
    </source>
</reference>
<dbReference type="Gene3D" id="3.90.220.20">
    <property type="entry name" value="DNA methylase specificity domains"/>
    <property type="match status" value="2"/>
</dbReference>
<keyword evidence="6" id="KW-1185">Reference proteome</keyword>
<evidence type="ECO:0000313" key="6">
    <source>
        <dbReference type="Proteomes" id="UP001434337"/>
    </source>
</evidence>
<proteinExistence type="inferred from homology"/>
<name>A0ABZ3CBE2_9ACTN</name>
<evidence type="ECO:0000259" key="4">
    <source>
        <dbReference type="Pfam" id="PF01420"/>
    </source>
</evidence>
<evidence type="ECO:0000256" key="2">
    <source>
        <dbReference type="ARBA" id="ARBA00022747"/>
    </source>
</evidence>
<dbReference type="EMBL" id="CP115965">
    <property type="protein sequence ID" value="WZX00118.1"/>
    <property type="molecule type" value="Genomic_DNA"/>
</dbReference>
<gene>
    <name evidence="5" type="ORF">PCC79_08030</name>
</gene>
<keyword evidence="2" id="KW-0680">Restriction system</keyword>